<name>A0A0A9X7V8_LYGHE</name>
<accession>A0A0A9X7V8</accession>
<gene>
    <name evidence="1" type="primary">cgrA</name>
    <name evidence="1" type="ORF">CM83_16217</name>
</gene>
<organism evidence="1">
    <name type="scientific">Lygus hesperus</name>
    <name type="common">Western plant bug</name>
    <dbReference type="NCBI Taxonomy" id="30085"/>
    <lineage>
        <taxon>Eukaryota</taxon>
        <taxon>Metazoa</taxon>
        <taxon>Ecdysozoa</taxon>
        <taxon>Arthropoda</taxon>
        <taxon>Hexapoda</taxon>
        <taxon>Insecta</taxon>
        <taxon>Pterygota</taxon>
        <taxon>Neoptera</taxon>
        <taxon>Paraneoptera</taxon>
        <taxon>Hemiptera</taxon>
        <taxon>Heteroptera</taxon>
        <taxon>Panheteroptera</taxon>
        <taxon>Cimicomorpha</taxon>
        <taxon>Miridae</taxon>
        <taxon>Mirini</taxon>
        <taxon>Lygus</taxon>
    </lineage>
</organism>
<proteinExistence type="predicted"/>
<reference evidence="1" key="2">
    <citation type="submission" date="2014-07" db="EMBL/GenBank/DDBJ databases">
        <authorList>
            <person name="Hull J."/>
        </authorList>
    </citation>
    <scope>NUCLEOTIDE SEQUENCE</scope>
</reference>
<reference evidence="1" key="1">
    <citation type="journal article" date="2014" name="PLoS ONE">
        <title>Transcriptome-Based Identification of ABC Transporters in the Western Tarnished Plant Bug Lygus hesperus.</title>
        <authorList>
            <person name="Hull J.J."/>
            <person name="Chaney K."/>
            <person name="Geib S.M."/>
            <person name="Fabrick J.A."/>
            <person name="Brent C.S."/>
            <person name="Walsh D."/>
            <person name="Lavine L.C."/>
        </authorList>
    </citation>
    <scope>NUCLEOTIDE SEQUENCE</scope>
</reference>
<protein>
    <submittedName>
        <fullName evidence="1">rRNA-processing protein cgrA</fullName>
    </submittedName>
</protein>
<dbReference type="AlphaFoldDB" id="A0A0A9X7V8"/>
<evidence type="ECO:0000313" key="1">
    <source>
        <dbReference type="EMBL" id="JAG15716.1"/>
    </source>
</evidence>
<sequence>MVVLSSGFSNIVRRKLRTIRICVRQVCERSFAKIRTSGLKTRDASLALKVADRKEGRNDGCWKEEKSYFWVPPNPPQRTNLDAVPPTTGVILKTKQKKEKTHKTTNLRKRGKMWPDVGNPPPGGWCCFRPRAVAGVDLQYQDQRYAGTIPSQHRQGLSVGSMLLYFPY</sequence>
<dbReference type="EMBL" id="GBHO01027888">
    <property type="protein sequence ID" value="JAG15716.1"/>
    <property type="molecule type" value="Transcribed_RNA"/>
</dbReference>